<organism evidence="10 11">
    <name type="scientific">Cercophora scortea</name>
    <dbReference type="NCBI Taxonomy" id="314031"/>
    <lineage>
        <taxon>Eukaryota</taxon>
        <taxon>Fungi</taxon>
        <taxon>Dikarya</taxon>
        <taxon>Ascomycota</taxon>
        <taxon>Pezizomycotina</taxon>
        <taxon>Sordariomycetes</taxon>
        <taxon>Sordariomycetidae</taxon>
        <taxon>Sordariales</taxon>
        <taxon>Lasiosphaeriaceae</taxon>
        <taxon>Cercophora</taxon>
    </lineage>
</organism>
<feature type="compositionally biased region" description="Polar residues" evidence="7">
    <location>
        <begin position="309"/>
        <end position="328"/>
    </location>
</feature>
<gene>
    <name evidence="10" type="ORF">B0T19DRAFT_408804</name>
</gene>
<dbReference type="PANTHER" id="PTHR47660">
    <property type="entry name" value="TRANSCRIPTION FACTOR WITH C2H2 AND ZN(2)-CYS(6) DNA BINDING DOMAIN (EUROFUNG)-RELATED-RELATED"/>
    <property type="match status" value="1"/>
</dbReference>
<evidence type="ECO:0000259" key="8">
    <source>
        <dbReference type="PROSITE" id="PS50048"/>
    </source>
</evidence>
<dbReference type="PROSITE" id="PS50157">
    <property type="entry name" value="ZINC_FINGER_C2H2_2"/>
    <property type="match status" value="2"/>
</dbReference>
<protein>
    <submittedName>
        <fullName evidence="10">Uncharacterized protein</fullName>
    </submittedName>
</protein>
<evidence type="ECO:0000313" key="10">
    <source>
        <dbReference type="EMBL" id="KAK3336192.1"/>
    </source>
</evidence>
<dbReference type="Pfam" id="PF04082">
    <property type="entry name" value="Fungal_trans"/>
    <property type="match status" value="1"/>
</dbReference>
<dbReference type="Gene3D" id="3.30.160.60">
    <property type="entry name" value="Classic Zinc Finger"/>
    <property type="match status" value="1"/>
</dbReference>
<dbReference type="Proteomes" id="UP001286456">
    <property type="component" value="Unassembled WGS sequence"/>
</dbReference>
<dbReference type="GO" id="GO:0006351">
    <property type="term" value="P:DNA-templated transcription"/>
    <property type="evidence" value="ECO:0007669"/>
    <property type="project" value="InterPro"/>
</dbReference>
<dbReference type="InterPro" id="IPR036236">
    <property type="entry name" value="Znf_C2H2_sf"/>
</dbReference>
<evidence type="ECO:0000313" key="11">
    <source>
        <dbReference type="Proteomes" id="UP001286456"/>
    </source>
</evidence>
<dbReference type="InterPro" id="IPR036864">
    <property type="entry name" value="Zn2-C6_fun-type_DNA-bd_sf"/>
</dbReference>
<feature type="domain" description="Zn(2)-C6 fungal-type" evidence="8">
    <location>
        <begin position="136"/>
        <end position="163"/>
    </location>
</feature>
<dbReference type="InterPro" id="IPR001138">
    <property type="entry name" value="Zn2Cys6_DnaBD"/>
</dbReference>
<feature type="domain" description="C2H2-type" evidence="9">
    <location>
        <begin position="65"/>
        <end position="92"/>
    </location>
</feature>
<evidence type="ECO:0000256" key="5">
    <source>
        <dbReference type="ARBA" id="ARBA00023242"/>
    </source>
</evidence>
<name>A0AAE0J443_9PEZI</name>
<keyword evidence="1" id="KW-0479">Metal-binding</keyword>
<keyword evidence="11" id="KW-1185">Reference proteome</keyword>
<dbReference type="GO" id="GO:0008270">
    <property type="term" value="F:zinc ion binding"/>
    <property type="evidence" value="ECO:0007669"/>
    <property type="project" value="UniProtKB-KW"/>
</dbReference>
<comment type="caution">
    <text evidence="10">The sequence shown here is derived from an EMBL/GenBank/DDBJ whole genome shotgun (WGS) entry which is preliminary data.</text>
</comment>
<keyword evidence="6" id="KW-0863">Zinc-finger</keyword>
<dbReference type="PANTHER" id="PTHR47660:SF2">
    <property type="entry name" value="TRANSCRIPTION FACTOR WITH C2H2 AND ZN(2)-CYS(6) DNA BINDING DOMAIN (EUROFUNG)"/>
    <property type="match status" value="1"/>
</dbReference>
<dbReference type="EMBL" id="JAUEPO010000001">
    <property type="protein sequence ID" value="KAK3336192.1"/>
    <property type="molecule type" value="Genomic_DNA"/>
</dbReference>
<keyword evidence="5" id="KW-0539">Nucleus</keyword>
<sequence>MAEQNGIDILCDAARGAGSDLLLSSSIFPLVGTAESGPRGVKRGAVDGSPSLVSTTSKNATSASHVCHQCRRVYERADHLTRHIRSHENARQYQCSRCPKRFNRADLLTRHESTHDREIEGGGRTIIRRNDRTSAACASCAASKAKCDDQKPCSRCRSKGLMCAPSQKNAQQFRTSTSASEDPSSHLRLADHFEANANANPAAAFSSSSVVNPGPMVLAASDQMANASYGMPMPSNGYAMTVRPAMSSLAGNPNMVLPAAVPHPMMHGIPDDLIYFNPMHNFSQQDMDFTSWDLDFDTFAIPRFDSHGPSPQSTRTGSSQTANRTYQDSTRRHAAFKRSPWLWEPEPTDYVRRDTEGLHLNEDVLSHPPALDGFLERPINKLRMTKATRDRLFSIVVAENKDPARVPSFPSLELLNYLMQAHFVYDEYQCDSWVHAASFNPDTCLPELLACAIANGASFIANSSVWQFGLAMQEVVRQRLATVFESCNSNTRRLECLQAYMLQLDIGIWSGFKRKTELAESFLQPLMTMLRRAGVFMAPADSPDIVPLASDSAEVLEMKWQKFVARESYKRLVLHLFCHDVQSSVSLQKNPLMSFTELAFSLPAARDLWMAPSAQAWRDTYLAKRPLPSNQPPLARVSEVMHCLNILDDVVEYVDADLCYMAVENGFWGQIAAYREGVKFYQHGGLSKQNSTHRLWLKSQHQELYRDLGEFSSTVIANARKQATNLAITAQLFMTVLHVSLDDLQRFAGKAGEEEAGRASLALEDGWVSTPDSRYAVWHAGQVLRNARLLPPTSLKGFNAMAVYFATLALWVYGILGCGNGDGDTGDGAPRDLPTVVLDREESREVHAFLQLGRGTPGLTHERFAEPLSDPGLVLANARDLYRDNFPVRSEPLPPLVESLGTLLRDLGSANSGRASRGASEEG</sequence>
<dbReference type="PROSITE" id="PS50048">
    <property type="entry name" value="ZN2_CY6_FUNGAL_2"/>
    <property type="match status" value="1"/>
</dbReference>
<evidence type="ECO:0000256" key="1">
    <source>
        <dbReference type="ARBA" id="ARBA00022723"/>
    </source>
</evidence>
<evidence type="ECO:0000256" key="3">
    <source>
        <dbReference type="ARBA" id="ARBA00023015"/>
    </source>
</evidence>
<evidence type="ECO:0000256" key="7">
    <source>
        <dbReference type="SAM" id="MobiDB-lite"/>
    </source>
</evidence>
<proteinExistence type="predicted"/>
<evidence type="ECO:0000256" key="2">
    <source>
        <dbReference type="ARBA" id="ARBA00022833"/>
    </source>
</evidence>
<dbReference type="PROSITE" id="PS00028">
    <property type="entry name" value="ZINC_FINGER_C2H2_1"/>
    <property type="match status" value="2"/>
</dbReference>
<evidence type="ECO:0000259" key="9">
    <source>
        <dbReference type="PROSITE" id="PS50157"/>
    </source>
</evidence>
<dbReference type="GO" id="GO:0003677">
    <property type="term" value="F:DNA binding"/>
    <property type="evidence" value="ECO:0007669"/>
    <property type="project" value="InterPro"/>
</dbReference>
<dbReference type="PROSITE" id="PS00463">
    <property type="entry name" value="ZN2_CY6_FUNGAL_1"/>
    <property type="match status" value="1"/>
</dbReference>
<dbReference type="Pfam" id="PF00096">
    <property type="entry name" value="zf-C2H2"/>
    <property type="match status" value="2"/>
</dbReference>
<accession>A0AAE0J443</accession>
<reference evidence="10" key="2">
    <citation type="submission" date="2023-06" db="EMBL/GenBank/DDBJ databases">
        <authorList>
            <consortium name="Lawrence Berkeley National Laboratory"/>
            <person name="Haridas S."/>
            <person name="Hensen N."/>
            <person name="Bonometti L."/>
            <person name="Westerberg I."/>
            <person name="Brannstrom I.O."/>
            <person name="Guillou S."/>
            <person name="Cros-Aarteil S."/>
            <person name="Calhoun S."/>
            <person name="Kuo A."/>
            <person name="Mondo S."/>
            <person name="Pangilinan J."/>
            <person name="Riley R."/>
            <person name="Labutti K."/>
            <person name="Andreopoulos B."/>
            <person name="Lipzen A."/>
            <person name="Chen C."/>
            <person name="Yanf M."/>
            <person name="Daum C."/>
            <person name="Ng V."/>
            <person name="Clum A."/>
            <person name="Steindorff A."/>
            <person name="Ohm R."/>
            <person name="Martin F."/>
            <person name="Silar P."/>
            <person name="Natvig D."/>
            <person name="Lalanne C."/>
            <person name="Gautier V."/>
            <person name="Ament-Velasquez S.L."/>
            <person name="Kruys A."/>
            <person name="Hutchinson M.I."/>
            <person name="Powell A.J."/>
            <person name="Barry K."/>
            <person name="Miller A.N."/>
            <person name="Grigoriev I.V."/>
            <person name="Debuchy R."/>
            <person name="Gladieux P."/>
            <person name="Thoren M.H."/>
            <person name="Johannesson H."/>
        </authorList>
    </citation>
    <scope>NUCLEOTIDE SEQUENCE</scope>
    <source>
        <strain evidence="10">SMH4131-1</strain>
    </source>
</reference>
<keyword evidence="2" id="KW-0862">Zinc</keyword>
<dbReference type="SUPFAM" id="SSF57701">
    <property type="entry name" value="Zn2/Cys6 DNA-binding domain"/>
    <property type="match status" value="1"/>
</dbReference>
<dbReference type="GO" id="GO:0000981">
    <property type="term" value="F:DNA-binding transcription factor activity, RNA polymerase II-specific"/>
    <property type="evidence" value="ECO:0007669"/>
    <property type="project" value="InterPro"/>
</dbReference>
<dbReference type="SMART" id="SM00355">
    <property type="entry name" value="ZnF_C2H2"/>
    <property type="match status" value="2"/>
</dbReference>
<dbReference type="SUPFAM" id="SSF57667">
    <property type="entry name" value="beta-beta-alpha zinc fingers"/>
    <property type="match status" value="1"/>
</dbReference>
<feature type="region of interest" description="Disordered" evidence="7">
    <location>
        <begin position="303"/>
        <end position="332"/>
    </location>
</feature>
<dbReference type="Gene3D" id="4.10.240.10">
    <property type="entry name" value="Zn(2)-C6 fungal-type DNA-binding domain"/>
    <property type="match status" value="1"/>
</dbReference>
<dbReference type="Pfam" id="PF00172">
    <property type="entry name" value="Zn_clus"/>
    <property type="match status" value="1"/>
</dbReference>
<evidence type="ECO:0000256" key="4">
    <source>
        <dbReference type="ARBA" id="ARBA00023163"/>
    </source>
</evidence>
<dbReference type="InterPro" id="IPR007219">
    <property type="entry name" value="XnlR_reg_dom"/>
</dbReference>
<reference evidence="10" key="1">
    <citation type="journal article" date="2023" name="Mol. Phylogenet. Evol.">
        <title>Genome-scale phylogeny and comparative genomics of the fungal order Sordariales.</title>
        <authorList>
            <person name="Hensen N."/>
            <person name="Bonometti L."/>
            <person name="Westerberg I."/>
            <person name="Brannstrom I.O."/>
            <person name="Guillou S."/>
            <person name="Cros-Aarteil S."/>
            <person name="Calhoun S."/>
            <person name="Haridas S."/>
            <person name="Kuo A."/>
            <person name="Mondo S."/>
            <person name="Pangilinan J."/>
            <person name="Riley R."/>
            <person name="LaButti K."/>
            <person name="Andreopoulos B."/>
            <person name="Lipzen A."/>
            <person name="Chen C."/>
            <person name="Yan M."/>
            <person name="Daum C."/>
            <person name="Ng V."/>
            <person name="Clum A."/>
            <person name="Steindorff A."/>
            <person name="Ohm R.A."/>
            <person name="Martin F."/>
            <person name="Silar P."/>
            <person name="Natvig D.O."/>
            <person name="Lalanne C."/>
            <person name="Gautier V."/>
            <person name="Ament-Velasquez S.L."/>
            <person name="Kruys A."/>
            <person name="Hutchinson M.I."/>
            <person name="Powell A.J."/>
            <person name="Barry K."/>
            <person name="Miller A.N."/>
            <person name="Grigoriev I.V."/>
            <person name="Debuchy R."/>
            <person name="Gladieux P."/>
            <person name="Hiltunen Thoren M."/>
            <person name="Johannesson H."/>
        </authorList>
    </citation>
    <scope>NUCLEOTIDE SEQUENCE</scope>
    <source>
        <strain evidence="10">SMH4131-1</strain>
    </source>
</reference>
<dbReference type="InterPro" id="IPR013087">
    <property type="entry name" value="Znf_C2H2_type"/>
</dbReference>
<keyword evidence="4" id="KW-0804">Transcription</keyword>
<keyword evidence="3" id="KW-0805">Transcription regulation</keyword>
<dbReference type="AlphaFoldDB" id="A0AAE0J443"/>
<evidence type="ECO:0000256" key="6">
    <source>
        <dbReference type="PROSITE-ProRule" id="PRU00042"/>
    </source>
</evidence>
<feature type="domain" description="C2H2-type" evidence="9">
    <location>
        <begin position="93"/>
        <end position="120"/>
    </location>
</feature>